<organism evidence="1">
    <name type="scientific">Ceratitis capitata</name>
    <name type="common">Mediterranean fruit fly</name>
    <name type="synonym">Tephritis capitata</name>
    <dbReference type="NCBI Taxonomy" id="7213"/>
    <lineage>
        <taxon>Eukaryota</taxon>
        <taxon>Metazoa</taxon>
        <taxon>Ecdysozoa</taxon>
        <taxon>Arthropoda</taxon>
        <taxon>Hexapoda</taxon>
        <taxon>Insecta</taxon>
        <taxon>Pterygota</taxon>
        <taxon>Neoptera</taxon>
        <taxon>Endopterygota</taxon>
        <taxon>Diptera</taxon>
        <taxon>Brachycera</taxon>
        <taxon>Muscomorpha</taxon>
        <taxon>Tephritoidea</taxon>
        <taxon>Tephritidae</taxon>
        <taxon>Ceratitis</taxon>
        <taxon>Ceratitis</taxon>
    </lineage>
</organism>
<reference evidence="1" key="2">
    <citation type="journal article" date="2014" name="BMC Genomics">
        <title>A genomic perspective to assessing quality of mass-reared SIT flies used in Mediterranean fruit fly (Ceratitis capitata) eradication in California.</title>
        <authorList>
            <person name="Calla B."/>
            <person name="Hall B."/>
            <person name="Hou S."/>
            <person name="Geib S.M."/>
        </authorList>
    </citation>
    <scope>NUCLEOTIDE SEQUENCE</scope>
</reference>
<reference evidence="1" key="1">
    <citation type="submission" date="2013-07" db="EMBL/GenBank/DDBJ databases">
        <authorList>
            <person name="Geib S."/>
        </authorList>
    </citation>
    <scope>NUCLEOTIDE SEQUENCE</scope>
</reference>
<evidence type="ECO:0000313" key="1">
    <source>
        <dbReference type="EMBL" id="JAB96852.1"/>
    </source>
</evidence>
<dbReference type="AlphaFoldDB" id="W8BDS4"/>
<proteinExistence type="evidence at transcript level"/>
<protein>
    <submittedName>
        <fullName evidence="1">Uncharacterized protein</fullName>
    </submittedName>
</protein>
<sequence>MSTKMCEARVHVVSTPLNLPLFIAGRTRFRYDPRRKVPKYIENKKDLYVRRCDKKESVETRDERHLKQLLGVSSQAPKPRTDLHIRKVSRDLADPKPWQMPPNAYNTSEVPFRKRRGHFGSYWRKLPRPVIKLFEPVSVQLKKGRPKQGQWKFYDISAKANNLLGLKNKHKGVFLTNARDRPATARCMINSLSSAQRRISDPAPTHYSSPLHEFTYNISPPIIKPRPNPHLFLRHTTVPDKCLPLIRRHTSFEPAVGRYEVRYTRLCGCGRKILTPGLRLMVDREKRFKFRRLPYRKISIRRRCSPDWSHVAGRGFRRLFRTPTGKPINMNKTLAKEKPKADKLTKQIVGYPDSKYIKMINTPRKEPISSHATGMFKKPIKIRFNCMYKHVTRRQLRSNKKIAFSSGTERFPDLEIRHVQLTVRQLEKLKASLPPERRLHDHPTMTKSLTEIRSHLYDTPPAHMRPAYEQPLRKKAFKFKPLPEPKVLVTKDLLRPSAAETLYFYNQPVNPNDFLKDRIRQSVYNKWGTLAVMLPT</sequence>
<accession>W8BDS4</accession>
<dbReference type="OrthoDB" id="6275292at2759"/>
<dbReference type="EMBL" id="GAMC01009703">
    <property type="protein sequence ID" value="JAB96852.1"/>
    <property type="molecule type" value="mRNA"/>
</dbReference>
<name>W8BDS4_CERCA</name>